<sequence length="640" mass="70823">MSERRAPPPQLHFDDGSRIMTEAEESSAAVEALIGSIRGPQTSLESFYDIERVCQDVVDLMLPNIQSTDNTSDNEEEDTAKQSPEEESPLWRIAVQFPDSLLNDSPEVCWLLEEKITNMQQDRLQSMQASGMYDAVPNFKIPLVFCLGDTTMGSSVPDEVAALHLNADVLIHFGHASLFPTERLPVIYSFGKVEMDVTKAVESVIQQQQQQEEDGDNGKRKLLLLYQVGYHHAMKDFETKLCEQSKNTEIVVGQLPKPRLQSGKLRSRTAAAESTCCKSNGQEASCQSPATCGDDSNKVSCDQQSNNNNDDKPQTPISETAAQVAPLATDEGPKFRQSLLLGGLELPDHIKSWDDLSDYTILFIGDSESTSERQYTNIMLRFLSLPAPPQAYWTYSPKSMSLSIDLPMSLNRQLKRRFFLSQKARDAHVFGILVANLSQQHLVDVVKSLKRIIHDAGKASYSFAVGKINPAKLANFAEIECFVLVACPEHSLLQDEREYHVPIITPLELEIALGHFSWGEKAYSLDCQDVLEYLPPKEESSSKATKADGDGQDGDETDEDEDAPYFSLVTGTYVQKASKDNAALDLEALPGKGQVTAYNSEAANFLKQREYQGLETLAGQTEVKPATEGQRGIASNYEGS</sequence>
<feature type="region of interest" description="Disordered" evidence="7">
    <location>
        <begin position="280"/>
        <end position="317"/>
    </location>
</feature>
<feature type="region of interest" description="Disordered" evidence="7">
    <location>
        <begin position="65"/>
        <end position="88"/>
    </location>
</feature>
<organism evidence="8 9">
    <name type="scientific">Cylindrotheca closterium</name>
    <dbReference type="NCBI Taxonomy" id="2856"/>
    <lineage>
        <taxon>Eukaryota</taxon>
        <taxon>Sar</taxon>
        <taxon>Stramenopiles</taxon>
        <taxon>Ochrophyta</taxon>
        <taxon>Bacillariophyta</taxon>
        <taxon>Bacillariophyceae</taxon>
        <taxon>Bacillariophycidae</taxon>
        <taxon>Bacillariales</taxon>
        <taxon>Bacillariaceae</taxon>
        <taxon>Cylindrotheca</taxon>
    </lineage>
</organism>
<evidence type="ECO:0000313" key="8">
    <source>
        <dbReference type="EMBL" id="CAJ1944225.1"/>
    </source>
</evidence>
<dbReference type="Proteomes" id="UP001295423">
    <property type="component" value="Unassembled WGS sequence"/>
</dbReference>
<evidence type="ECO:0000256" key="5">
    <source>
        <dbReference type="ARBA" id="ARBA00023004"/>
    </source>
</evidence>
<dbReference type="InterPro" id="IPR016435">
    <property type="entry name" value="DPH1/DPH2"/>
</dbReference>
<dbReference type="GO" id="GO:0017183">
    <property type="term" value="P:protein histidyl modification to diphthamide"/>
    <property type="evidence" value="ECO:0007669"/>
    <property type="project" value="InterPro"/>
</dbReference>
<dbReference type="InterPro" id="IPR042265">
    <property type="entry name" value="DPH1/DPH2_3"/>
</dbReference>
<dbReference type="Pfam" id="PF01866">
    <property type="entry name" value="Diphthamide_syn"/>
    <property type="match status" value="2"/>
</dbReference>
<evidence type="ECO:0000256" key="7">
    <source>
        <dbReference type="SAM" id="MobiDB-lite"/>
    </source>
</evidence>
<dbReference type="GO" id="GO:0051536">
    <property type="term" value="F:iron-sulfur cluster binding"/>
    <property type="evidence" value="ECO:0007669"/>
    <property type="project" value="UniProtKB-KW"/>
</dbReference>
<evidence type="ECO:0000256" key="2">
    <source>
        <dbReference type="ARBA" id="ARBA00005156"/>
    </source>
</evidence>
<comment type="cofactor">
    <cofactor evidence="1">
        <name>[4Fe-4S] cluster</name>
        <dbReference type="ChEBI" id="CHEBI:49883"/>
    </cofactor>
</comment>
<dbReference type="InterPro" id="IPR042263">
    <property type="entry name" value="DPH1/DPH2_1"/>
</dbReference>
<dbReference type="NCBIfam" id="TIGR00322">
    <property type="entry name" value="diphth2_R"/>
    <property type="match status" value="2"/>
</dbReference>
<feature type="region of interest" description="Disordered" evidence="7">
    <location>
        <begin position="538"/>
        <end position="563"/>
    </location>
</feature>
<keyword evidence="5" id="KW-0408">Iron</keyword>
<dbReference type="GO" id="GO:0046872">
    <property type="term" value="F:metal ion binding"/>
    <property type="evidence" value="ECO:0007669"/>
    <property type="project" value="UniProtKB-KW"/>
</dbReference>
<dbReference type="EMBL" id="CAKOGP040001224">
    <property type="protein sequence ID" value="CAJ1944225.1"/>
    <property type="molecule type" value="Genomic_DNA"/>
</dbReference>
<dbReference type="AlphaFoldDB" id="A0AAD2FJV0"/>
<evidence type="ECO:0000256" key="6">
    <source>
        <dbReference type="ARBA" id="ARBA00023014"/>
    </source>
</evidence>
<keyword evidence="9" id="KW-1185">Reference proteome</keyword>
<protein>
    <recommendedName>
        <fullName evidence="10">2-(3-amino-3-carboxypropyl)histidine synthase subunit 2</fullName>
    </recommendedName>
</protein>
<dbReference type="GO" id="GO:0090560">
    <property type="term" value="F:2-(3-amino-3-carboxypropyl)histidine synthase activity"/>
    <property type="evidence" value="ECO:0007669"/>
    <property type="project" value="InterPro"/>
</dbReference>
<comment type="pathway">
    <text evidence="2">Protein modification; peptidyl-diphthamide biosynthesis.</text>
</comment>
<accession>A0AAD2FJV0</accession>
<comment type="caution">
    <text evidence="8">The sequence shown here is derived from an EMBL/GenBank/DDBJ whole genome shotgun (WGS) entry which is preliminary data.</text>
</comment>
<dbReference type="Gene3D" id="3.40.50.11840">
    <property type="entry name" value="Diphthamide synthesis DPH1/DPH2 domain 1"/>
    <property type="match status" value="1"/>
</dbReference>
<name>A0AAD2FJV0_9STRA</name>
<reference evidence="8" key="1">
    <citation type="submission" date="2023-08" db="EMBL/GenBank/DDBJ databases">
        <authorList>
            <person name="Audoor S."/>
            <person name="Bilcke G."/>
        </authorList>
    </citation>
    <scope>NUCLEOTIDE SEQUENCE</scope>
</reference>
<dbReference type="SFLD" id="SFLDS00032">
    <property type="entry name" value="Radical_SAM_3-amino-3-carboxyp"/>
    <property type="match status" value="1"/>
</dbReference>
<dbReference type="PANTHER" id="PTHR10762:SF2">
    <property type="entry name" value="2-(3-AMINO-3-CARBOXYPROPYL)HISTIDINE SYNTHASE SUBUNIT 2"/>
    <property type="match status" value="1"/>
</dbReference>
<evidence type="ECO:0000256" key="1">
    <source>
        <dbReference type="ARBA" id="ARBA00001966"/>
    </source>
</evidence>
<evidence type="ECO:0000256" key="4">
    <source>
        <dbReference type="ARBA" id="ARBA00022723"/>
    </source>
</evidence>
<feature type="compositionally biased region" description="Polar residues" evidence="7">
    <location>
        <begin position="280"/>
        <end position="290"/>
    </location>
</feature>
<feature type="compositionally biased region" description="Basic and acidic residues" evidence="7">
    <location>
        <begin position="538"/>
        <end position="549"/>
    </location>
</feature>
<comment type="similarity">
    <text evidence="3">Belongs to the DPH1/DPH2 family. DPH2 subfamily.</text>
</comment>
<proteinExistence type="inferred from homology"/>
<dbReference type="Gene3D" id="3.40.50.11860">
    <property type="entry name" value="Diphthamide synthesis DPH1/DPH2 domain 3"/>
    <property type="match status" value="1"/>
</dbReference>
<dbReference type="FunFam" id="3.40.50.11860:FF:000001">
    <property type="entry name" value="2-(3-amino-3-carboxypropyl)histidine synthase subunit 2"/>
    <property type="match status" value="1"/>
</dbReference>
<dbReference type="PANTHER" id="PTHR10762">
    <property type="entry name" value="DIPHTHAMIDE BIOSYNTHESIS PROTEIN"/>
    <property type="match status" value="1"/>
</dbReference>
<gene>
    <name evidence="8" type="ORF">CYCCA115_LOCUS8782</name>
</gene>
<keyword evidence="6" id="KW-0411">Iron-sulfur</keyword>
<evidence type="ECO:0000256" key="3">
    <source>
        <dbReference type="ARBA" id="ARBA00006179"/>
    </source>
</evidence>
<evidence type="ECO:0008006" key="10">
    <source>
        <dbReference type="Google" id="ProtNLM"/>
    </source>
</evidence>
<keyword evidence="4" id="KW-0479">Metal-binding</keyword>
<evidence type="ECO:0000313" key="9">
    <source>
        <dbReference type="Proteomes" id="UP001295423"/>
    </source>
</evidence>
<feature type="compositionally biased region" description="Acidic residues" evidence="7">
    <location>
        <begin position="550"/>
        <end position="563"/>
    </location>
</feature>